<dbReference type="InterPro" id="IPR050426">
    <property type="entry name" value="Glycosyltransferase_28"/>
</dbReference>
<dbReference type="RefSeq" id="WP_251836688.1">
    <property type="nucleotide sequence ID" value="NZ_JACSQG010000006.1"/>
</dbReference>
<evidence type="ECO:0000313" key="2">
    <source>
        <dbReference type="Proteomes" id="UP000611945"/>
    </source>
</evidence>
<accession>A0ABR8TQ70</accession>
<proteinExistence type="predicted"/>
<dbReference type="Gene3D" id="3.40.50.2000">
    <property type="entry name" value="Glycogen Phosphorylase B"/>
    <property type="match status" value="2"/>
</dbReference>
<protein>
    <submittedName>
        <fullName evidence="1">Uncharacterized protein</fullName>
    </submittedName>
</protein>
<dbReference type="PANTHER" id="PTHR48050:SF13">
    <property type="entry name" value="STEROL 3-BETA-GLUCOSYLTRANSFERASE UGT80A2"/>
    <property type="match status" value="1"/>
</dbReference>
<comment type="caution">
    <text evidence="1">The sequence shown here is derived from an EMBL/GenBank/DDBJ whole genome shotgun (WGS) entry which is preliminary data.</text>
</comment>
<evidence type="ECO:0000313" key="1">
    <source>
        <dbReference type="EMBL" id="MBD7977911.1"/>
    </source>
</evidence>
<organism evidence="1 2">
    <name type="scientific">Serpens gallinarum</name>
    <dbReference type="NCBI Taxonomy" id="2763075"/>
    <lineage>
        <taxon>Bacteria</taxon>
        <taxon>Pseudomonadati</taxon>
        <taxon>Pseudomonadota</taxon>
        <taxon>Gammaproteobacteria</taxon>
        <taxon>Pseudomonadales</taxon>
        <taxon>Pseudomonadaceae</taxon>
        <taxon>Pseudomonas</taxon>
    </lineage>
</organism>
<keyword evidence="2" id="KW-1185">Reference proteome</keyword>
<reference evidence="1 2" key="1">
    <citation type="submission" date="2020-08" db="EMBL/GenBank/DDBJ databases">
        <title>A Genomic Blueprint of the Chicken Gut Microbiome.</title>
        <authorList>
            <person name="Gilroy R."/>
            <person name="Ravi A."/>
            <person name="Getino M."/>
            <person name="Pursley I."/>
            <person name="Horton D.L."/>
            <person name="Alikhan N.-F."/>
            <person name="Baker D."/>
            <person name="Gharbi K."/>
            <person name="Hall N."/>
            <person name="Watson M."/>
            <person name="Adriaenssens E.M."/>
            <person name="Foster-Nyarko E."/>
            <person name="Jarju S."/>
            <person name="Secka A."/>
            <person name="Antonio M."/>
            <person name="Oren A."/>
            <person name="Chaudhuri R."/>
            <person name="La Ragione R.M."/>
            <person name="Hildebrand F."/>
            <person name="Pallen M.J."/>
        </authorList>
    </citation>
    <scope>NUCLEOTIDE SEQUENCE [LARGE SCALE GENOMIC DNA]</scope>
    <source>
        <strain evidence="1 2">Sa2CUA2</strain>
    </source>
</reference>
<dbReference type="PANTHER" id="PTHR48050">
    <property type="entry name" value="STEROL 3-BETA-GLUCOSYLTRANSFERASE"/>
    <property type="match status" value="1"/>
</dbReference>
<dbReference type="EMBL" id="JACSQG010000006">
    <property type="protein sequence ID" value="MBD7977911.1"/>
    <property type="molecule type" value="Genomic_DNA"/>
</dbReference>
<dbReference type="Proteomes" id="UP000611945">
    <property type="component" value="Unassembled WGS sequence"/>
</dbReference>
<gene>
    <name evidence="1" type="ORF">H9642_12000</name>
</gene>
<dbReference type="Pfam" id="PF00201">
    <property type="entry name" value="UDPGT"/>
    <property type="match status" value="1"/>
</dbReference>
<name>A0ABR8TQ70_9PSED</name>
<sequence length="404" mass="45383">MVKKILFVSEDITLAQIVRLKALADSLENEPYEVHFASGSFDERLLGSAAYRHWPIKVIDKAYADSTVAECRRLYETSTLEAYIKDDLRVIHEVQPDLIIGDLRLSLPISAKVAGIPFAALINAYWSTEVDRQEFPVPDHPLEPRVGYDAMRTIFRWIRSWVFRQFAQPVNRLRQRYGLKPIGSLQALLTYGDYVLFPDTPQLVPLRRQAPNQYFLGAIQWSPAAAVPASLEPVLAGDYIYATLGSSGRANKIDTLLEGLAQLPLPVILSSAGRFQRDVPDNVYLEQWLPGETLAKHAQLVISNGGSTTSYQSLAQGTPVLGIASNLDQYLCMQSLEKLGVARHLRGASFTSVEVTKTASMMAYDRGFDSRAQAIGKAMATYDYRERFRSFLRQVLQENRFFAR</sequence>
<dbReference type="SUPFAM" id="SSF53756">
    <property type="entry name" value="UDP-Glycosyltransferase/glycogen phosphorylase"/>
    <property type="match status" value="1"/>
</dbReference>
<dbReference type="InterPro" id="IPR002213">
    <property type="entry name" value="UDP_glucos_trans"/>
</dbReference>